<keyword evidence="5" id="KW-1185">Reference proteome</keyword>
<organism evidence="4 5">
    <name type="scientific">Paenibacillus segetis</name>
    <dbReference type="NCBI Taxonomy" id="1325360"/>
    <lineage>
        <taxon>Bacteria</taxon>
        <taxon>Bacillati</taxon>
        <taxon>Bacillota</taxon>
        <taxon>Bacilli</taxon>
        <taxon>Bacillales</taxon>
        <taxon>Paenibacillaceae</taxon>
        <taxon>Paenibacillus</taxon>
    </lineage>
</organism>
<feature type="transmembrane region" description="Helical" evidence="3">
    <location>
        <begin position="7"/>
        <end position="26"/>
    </location>
</feature>
<evidence type="ECO:0000256" key="2">
    <source>
        <dbReference type="SAM" id="MobiDB-lite"/>
    </source>
</evidence>
<reference evidence="5" key="1">
    <citation type="journal article" date="2019" name="Int. J. Syst. Evol. Microbiol.">
        <title>The Global Catalogue of Microorganisms (GCM) 10K type strain sequencing project: providing services to taxonomists for standard genome sequencing and annotation.</title>
        <authorList>
            <consortium name="The Broad Institute Genomics Platform"/>
            <consortium name="The Broad Institute Genome Sequencing Center for Infectious Disease"/>
            <person name="Wu L."/>
            <person name="Ma J."/>
        </authorList>
    </citation>
    <scope>NUCLEOTIDE SEQUENCE [LARGE SCALE GENOMIC DNA]</scope>
    <source>
        <strain evidence="5">CGMCC 1.12769</strain>
    </source>
</reference>
<dbReference type="RefSeq" id="WP_188539205.1">
    <property type="nucleotide sequence ID" value="NZ_BMFT01000001.1"/>
</dbReference>
<keyword evidence="3" id="KW-0812">Transmembrane</keyword>
<feature type="coiled-coil region" evidence="1">
    <location>
        <begin position="175"/>
        <end position="202"/>
    </location>
</feature>
<dbReference type="Gene3D" id="1.10.287.4300">
    <property type="entry name" value="Stage III sporulation protein AH-like"/>
    <property type="match status" value="1"/>
</dbReference>
<proteinExistence type="predicted"/>
<evidence type="ECO:0000313" key="5">
    <source>
        <dbReference type="Proteomes" id="UP000659344"/>
    </source>
</evidence>
<sequence>MRSKRQTVWLVSMLSLMVILSAYYLFTEDSGSAKKPVADGAQVTTMDTRSTAGDDVVLNEVSKDEQTNDVVMDSSNGVITDDAITPDANTPDGTIADTKSPDNAKGVTVTTDKNQTDTGKNDEDVLKQLEAGGVSAADTLTAYQRERSENNIKKQDELTQAISDESKTLEEATMAQQQLGALEEKEAKITDIEERLQQQYANAVVTEDNDQYKVVVISDKLDAKAAVGIMDMVIKELGVSQDKVKVQYVSQ</sequence>
<evidence type="ECO:0008006" key="6">
    <source>
        <dbReference type="Google" id="ProtNLM"/>
    </source>
</evidence>
<dbReference type="Proteomes" id="UP000659344">
    <property type="component" value="Unassembled WGS sequence"/>
</dbReference>
<evidence type="ECO:0000256" key="1">
    <source>
        <dbReference type="SAM" id="Coils"/>
    </source>
</evidence>
<keyword evidence="3" id="KW-1133">Transmembrane helix</keyword>
<feature type="region of interest" description="Disordered" evidence="2">
    <location>
        <begin position="77"/>
        <end position="121"/>
    </location>
</feature>
<name>A0ABQ1YGJ7_9BACL</name>
<gene>
    <name evidence="4" type="ORF">GCM10008013_25270</name>
</gene>
<keyword evidence="1" id="KW-0175">Coiled coil</keyword>
<feature type="compositionally biased region" description="Polar residues" evidence="2">
    <location>
        <begin position="108"/>
        <end position="118"/>
    </location>
</feature>
<evidence type="ECO:0000256" key="3">
    <source>
        <dbReference type="SAM" id="Phobius"/>
    </source>
</evidence>
<evidence type="ECO:0000313" key="4">
    <source>
        <dbReference type="EMBL" id="GGH25167.1"/>
    </source>
</evidence>
<dbReference type="Pfam" id="PF12685">
    <property type="entry name" value="SpoIIIAH"/>
    <property type="match status" value="1"/>
</dbReference>
<protein>
    <recommendedName>
        <fullName evidence="6">Stage III sporulation protein AH</fullName>
    </recommendedName>
</protein>
<dbReference type="EMBL" id="BMFT01000001">
    <property type="protein sequence ID" value="GGH25167.1"/>
    <property type="molecule type" value="Genomic_DNA"/>
</dbReference>
<comment type="caution">
    <text evidence="4">The sequence shown here is derived from an EMBL/GenBank/DDBJ whole genome shotgun (WGS) entry which is preliminary data.</text>
</comment>
<dbReference type="InterPro" id="IPR038503">
    <property type="entry name" value="SpoIIIAH_sf"/>
</dbReference>
<keyword evidence="3" id="KW-0472">Membrane</keyword>
<dbReference type="InterPro" id="IPR024232">
    <property type="entry name" value="SpoIIIAH"/>
</dbReference>
<accession>A0ABQ1YGJ7</accession>